<feature type="transmembrane region" description="Helical" evidence="2">
    <location>
        <begin position="12"/>
        <end position="33"/>
    </location>
</feature>
<keyword evidence="1" id="KW-0413">Isomerase</keyword>
<sequence length="227" mass="25372">MAPRGAALDARKVILLAMGVIFVTYFVVVNVFFDFSTQEAQRNHLTQEQNQATDGETQVFQEEIEAQALKEEEATPEPARTWERNPDRKYVWLDVAIDGEYVGRVTAELYADLVPKTVENFRVLTTGEKGPDYSFKDSVCHRILTGFILTHSKRYILQMANAGPNTNGSQFCFMLNPAPHLNGKHVVFGEVVEGFEVVDKMEAAGVGRDGIPLKHKVSFTDGGEILF</sequence>
<dbReference type="EMBL" id="MBAD02002750">
    <property type="protein sequence ID" value="RLN44901.1"/>
    <property type="molecule type" value="Genomic_DNA"/>
</dbReference>
<evidence type="ECO:0000256" key="2">
    <source>
        <dbReference type="SAM" id="Phobius"/>
    </source>
</evidence>
<dbReference type="GO" id="GO:0016018">
    <property type="term" value="F:cyclosporin A binding"/>
    <property type="evidence" value="ECO:0007669"/>
    <property type="project" value="TreeGrafter"/>
</dbReference>
<dbReference type="AlphaFoldDB" id="A0A3F2RSQ0"/>
<evidence type="ECO:0000313" key="7">
    <source>
        <dbReference type="Proteomes" id="UP000284657"/>
    </source>
</evidence>
<dbReference type="PANTHER" id="PTHR11071:SF553">
    <property type="entry name" value="PEPTIDYL-PROLYL CIS-TRANS ISOMERASE"/>
    <property type="match status" value="1"/>
</dbReference>
<evidence type="ECO:0000313" key="5">
    <source>
        <dbReference type="EMBL" id="RLN62629.1"/>
    </source>
</evidence>
<protein>
    <recommendedName>
        <fullName evidence="1">Peptidyl-prolyl cis-trans isomerase</fullName>
        <shortName evidence="1">PPIase</shortName>
        <ecNumber evidence="1">5.2.1.8</ecNumber>
    </recommendedName>
</protein>
<keyword evidence="1" id="KW-0697">Rotamase</keyword>
<dbReference type="Pfam" id="PF00160">
    <property type="entry name" value="Pro_isomerase"/>
    <property type="match status" value="2"/>
</dbReference>
<name>A0A3F2RSQ0_9STRA</name>
<evidence type="ECO:0000259" key="3">
    <source>
        <dbReference type="PROSITE" id="PS50072"/>
    </source>
</evidence>
<comment type="caution">
    <text evidence="5">The sequence shown here is derived from an EMBL/GenBank/DDBJ whole genome shotgun (WGS) entry which is preliminary data.</text>
</comment>
<gene>
    <name evidence="4" type="ORF">BBJ29_001828</name>
    <name evidence="5" type="ORF">BBP00_00004636</name>
</gene>
<keyword evidence="2" id="KW-1133">Transmembrane helix</keyword>
<evidence type="ECO:0000313" key="4">
    <source>
        <dbReference type="EMBL" id="RLN44901.1"/>
    </source>
</evidence>
<reference evidence="6 7" key="1">
    <citation type="submission" date="2018-07" db="EMBL/GenBank/DDBJ databases">
        <title>Genome sequencing of oomycete isolates from Chile give support for New Zealand origin for Phytophthora kernoviae and make available the first Nothophytophthora sp. genome.</title>
        <authorList>
            <person name="Studholme D.J."/>
            <person name="Sanfuentes E."/>
            <person name="Panda P."/>
            <person name="Hill R."/>
            <person name="Sambles C."/>
            <person name="Grant M."/>
            <person name="Williams N.M."/>
            <person name="Mcdougal R.L."/>
        </authorList>
    </citation>
    <scope>NUCLEOTIDE SEQUENCE [LARGE SCALE GENOMIC DNA]</scope>
    <source>
        <strain evidence="5">Chile6</strain>
        <strain evidence="4">Chile7</strain>
    </source>
</reference>
<comment type="function">
    <text evidence="1">PPIases accelerate the folding of proteins. It catalyzes the cis-trans isomerization of proline imidic peptide bonds in oligopeptides.</text>
</comment>
<dbReference type="Proteomes" id="UP000284657">
    <property type="component" value="Unassembled WGS sequence"/>
</dbReference>
<keyword evidence="2" id="KW-0812">Transmembrane</keyword>
<dbReference type="GO" id="GO:0003755">
    <property type="term" value="F:peptidyl-prolyl cis-trans isomerase activity"/>
    <property type="evidence" value="ECO:0007669"/>
    <property type="project" value="UniProtKB-UniRule"/>
</dbReference>
<dbReference type="SUPFAM" id="SSF50891">
    <property type="entry name" value="Cyclophilin-like"/>
    <property type="match status" value="1"/>
</dbReference>
<evidence type="ECO:0000256" key="1">
    <source>
        <dbReference type="RuleBase" id="RU363019"/>
    </source>
</evidence>
<dbReference type="InterPro" id="IPR002130">
    <property type="entry name" value="Cyclophilin-type_PPIase_dom"/>
</dbReference>
<dbReference type="Gene3D" id="2.40.100.10">
    <property type="entry name" value="Cyclophilin-like"/>
    <property type="match status" value="2"/>
</dbReference>
<keyword evidence="2" id="KW-0472">Membrane</keyword>
<dbReference type="GO" id="GO:0005737">
    <property type="term" value="C:cytoplasm"/>
    <property type="evidence" value="ECO:0007669"/>
    <property type="project" value="TreeGrafter"/>
</dbReference>
<proteinExistence type="inferred from homology"/>
<dbReference type="GO" id="GO:0006457">
    <property type="term" value="P:protein folding"/>
    <property type="evidence" value="ECO:0007669"/>
    <property type="project" value="TreeGrafter"/>
</dbReference>
<comment type="similarity">
    <text evidence="1">Belongs to the cyclophilin-type PPIase family.</text>
</comment>
<accession>A0A3F2RSQ0</accession>
<feature type="domain" description="PPIase cyclophilin-type" evidence="3">
    <location>
        <begin position="92"/>
        <end position="214"/>
    </location>
</feature>
<dbReference type="EMBL" id="MBDO02000116">
    <property type="protein sequence ID" value="RLN62629.1"/>
    <property type="molecule type" value="Genomic_DNA"/>
</dbReference>
<dbReference type="EC" id="5.2.1.8" evidence="1"/>
<dbReference type="OrthoDB" id="193499at2759"/>
<comment type="catalytic activity">
    <reaction evidence="1">
        <text>[protein]-peptidylproline (omega=180) = [protein]-peptidylproline (omega=0)</text>
        <dbReference type="Rhea" id="RHEA:16237"/>
        <dbReference type="Rhea" id="RHEA-COMP:10747"/>
        <dbReference type="Rhea" id="RHEA-COMP:10748"/>
        <dbReference type="ChEBI" id="CHEBI:83833"/>
        <dbReference type="ChEBI" id="CHEBI:83834"/>
        <dbReference type="EC" id="5.2.1.8"/>
    </reaction>
</comment>
<dbReference type="PRINTS" id="PR00153">
    <property type="entry name" value="CSAPPISMRASE"/>
</dbReference>
<dbReference type="PROSITE" id="PS50072">
    <property type="entry name" value="CSA_PPIASE_2"/>
    <property type="match status" value="1"/>
</dbReference>
<dbReference type="Proteomes" id="UP000277300">
    <property type="component" value="Unassembled WGS sequence"/>
</dbReference>
<dbReference type="PANTHER" id="PTHR11071">
    <property type="entry name" value="PEPTIDYL-PROLYL CIS-TRANS ISOMERASE"/>
    <property type="match status" value="1"/>
</dbReference>
<organism evidence="5 6">
    <name type="scientific">Phytophthora kernoviae</name>
    <dbReference type="NCBI Taxonomy" id="325452"/>
    <lineage>
        <taxon>Eukaryota</taxon>
        <taxon>Sar</taxon>
        <taxon>Stramenopiles</taxon>
        <taxon>Oomycota</taxon>
        <taxon>Peronosporomycetes</taxon>
        <taxon>Peronosporales</taxon>
        <taxon>Peronosporaceae</taxon>
        <taxon>Phytophthora</taxon>
    </lineage>
</organism>
<evidence type="ECO:0000313" key="6">
    <source>
        <dbReference type="Proteomes" id="UP000277300"/>
    </source>
</evidence>
<dbReference type="InterPro" id="IPR029000">
    <property type="entry name" value="Cyclophilin-like_dom_sf"/>
</dbReference>